<protein>
    <submittedName>
        <fullName evidence="2">LuxR family transcriptional regulator</fullName>
    </submittedName>
</protein>
<dbReference type="GO" id="GO:0006355">
    <property type="term" value="P:regulation of DNA-templated transcription"/>
    <property type="evidence" value="ECO:0007669"/>
    <property type="project" value="InterPro"/>
</dbReference>
<sequence length="112" mass="12293">MTNAIVREHYSSPVLSDREVDVLVRWVADRPMREIARDLFITDATVRTHLVRIRGKYRAAGRPATTKIALLVRAIEDGYTTINEIAASVGRANAPAAQPCDGAVRRPGRLAG</sequence>
<dbReference type="Pfam" id="PF00196">
    <property type="entry name" value="GerE"/>
    <property type="match status" value="1"/>
</dbReference>
<keyword evidence="3" id="KW-1185">Reference proteome</keyword>
<dbReference type="InterPro" id="IPR000792">
    <property type="entry name" value="Tscrpt_reg_LuxR_C"/>
</dbReference>
<dbReference type="PROSITE" id="PS50043">
    <property type="entry name" value="HTH_LUXR_2"/>
    <property type="match status" value="1"/>
</dbReference>
<dbReference type="Proteomes" id="UP000475545">
    <property type="component" value="Unassembled WGS sequence"/>
</dbReference>
<dbReference type="SMART" id="SM00421">
    <property type="entry name" value="HTH_LUXR"/>
    <property type="match status" value="1"/>
</dbReference>
<comment type="caution">
    <text evidence="2">The sequence shown here is derived from an EMBL/GenBank/DDBJ whole genome shotgun (WGS) entry which is preliminary data.</text>
</comment>
<organism evidence="2 3">
    <name type="scientific">Gordonia mangrovi</name>
    <dbReference type="NCBI Taxonomy" id="2665643"/>
    <lineage>
        <taxon>Bacteria</taxon>
        <taxon>Bacillati</taxon>
        <taxon>Actinomycetota</taxon>
        <taxon>Actinomycetes</taxon>
        <taxon>Mycobacteriales</taxon>
        <taxon>Gordoniaceae</taxon>
        <taxon>Gordonia</taxon>
    </lineage>
</organism>
<reference evidence="2 3" key="1">
    <citation type="submission" date="2019-11" db="EMBL/GenBank/DDBJ databases">
        <title>Gordonia sp. nov., a novel actinobacterium isolated from mangrove soil in Hainan.</title>
        <authorList>
            <person name="Huang X."/>
            <person name="Xie Y."/>
            <person name="Chu X."/>
            <person name="Xiao K."/>
        </authorList>
    </citation>
    <scope>NUCLEOTIDE SEQUENCE [LARGE SCALE GENOMIC DNA]</scope>
    <source>
        <strain evidence="2 3">HNM0687</strain>
    </source>
</reference>
<dbReference type="SUPFAM" id="SSF46894">
    <property type="entry name" value="C-terminal effector domain of the bipartite response regulators"/>
    <property type="match status" value="1"/>
</dbReference>
<accession>A0A6L7GJM3</accession>
<dbReference type="InterPro" id="IPR016032">
    <property type="entry name" value="Sig_transdc_resp-reg_C-effctor"/>
</dbReference>
<evidence type="ECO:0000313" key="2">
    <source>
        <dbReference type="EMBL" id="MXP20104.1"/>
    </source>
</evidence>
<gene>
    <name evidence="2" type="ORF">GIY30_01805</name>
</gene>
<dbReference type="EMBL" id="WMBR01000001">
    <property type="protein sequence ID" value="MXP20104.1"/>
    <property type="molecule type" value="Genomic_DNA"/>
</dbReference>
<feature type="domain" description="HTH luxR-type" evidence="1">
    <location>
        <begin position="8"/>
        <end position="73"/>
    </location>
</feature>
<dbReference type="InterPro" id="IPR036388">
    <property type="entry name" value="WH-like_DNA-bd_sf"/>
</dbReference>
<dbReference type="AlphaFoldDB" id="A0A6L7GJM3"/>
<name>A0A6L7GJM3_9ACTN</name>
<dbReference type="Gene3D" id="1.10.10.10">
    <property type="entry name" value="Winged helix-like DNA-binding domain superfamily/Winged helix DNA-binding domain"/>
    <property type="match status" value="1"/>
</dbReference>
<evidence type="ECO:0000259" key="1">
    <source>
        <dbReference type="PROSITE" id="PS50043"/>
    </source>
</evidence>
<proteinExistence type="predicted"/>
<dbReference type="GO" id="GO:0003677">
    <property type="term" value="F:DNA binding"/>
    <property type="evidence" value="ECO:0007669"/>
    <property type="project" value="InterPro"/>
</dbReference>
<evidence type="ECO:0000313" key="3">
    <source>
        <dbReference type="Proteomes" id="UP000475545"/>
    </source>
</evidence>